<reference evidence="1" key="1">
    <citation type="submission" date="2020-11" db="EMBL/GenBank/DDBJ databases">
        <authorList>
            <person name="Tran Van P."/>
        </authorList>
    </citation>
    <scope>NUCLEOTIDE SEQUENCE</scope>
</reference>
<organism evidence="1">
    <name type="scientific">Timema poppense</name>
    <name type="common">Walking stick</name>
    <dbReference type="NCBI Taxonomy" id="170557"/>
    <lineage>
        <taxon>Eukaryota</taxon>
        <taxon>Metazoa</taxon>
        <taxon>Ecdysozoa</taxon>
        <taxon>Arthropoda</taxon>
        <taxon>Hexapoda</taxon>
        <taxon>Insecta</taxon>
        <taxon>Pterygota</taxon>
        <taxon>Neoptera</taxon>
        <taxon>Polyneoptera</taxon>
        <taxon>Phasmatodea</taxon>
        <taxon>Timematodea</taxon>
        <taxon>Timematoidea</taxon>
        <taxon>Timematidae</taxon>
        <taxon>Timema</taxon>
    </lineage>
</organism>
<gene>
    <name evidence="1" type="ORF">TPSB3V08_LOCUS6697</name>
</gene>
<dbReference type="AlphaFoldDB" id="A0A7R9D724"/>
<dbReference type="EMBL" id="OD004032">
    <property type="protein sequence ID" value="CAD7409180.1"/>
    <property type="molecule type" value="Genomic_DNA"/>
</dbReference>
<protein>
    <submittedName>
        <fullName evidence="1">Uncharacterized protein</fullName>
    </submittedName>
</protein>
<name>A0A7R9D724_TIMPO</name>
<evidence type="ECO:0000313" key="1">
    <source>
        <dbReference type="EMBL" id="CAD7409180.1"/>
    </source>
</evidence>
<accession>A0A7R9D724</accession>
<proteinExistence type="predicted"/>
<sequence>MYEEFRSFSTKKRECEKGNQRLVKGEFVRTPLPSADNTRILITPNKYCESLSDLSCPSRGFWFMACNGRRGGGKFSSSPSPITPTNV</sequence>